<dbReference type="InterPro" id="IPR024778">
    <property type="entry name" value="Put_cellulase"/>
</dbReference>
<dbReference type="SUPFAM" id="SSF51445">
    <property type="entry name" value="(Trans)glycosidases"/>
    <property type="match status" value="1"/>
</dbReference>
<dbReference type="AlphaFoldDB" id="A0A4P6JNJ1"/>
<dbReference type="Gene3D" id="3.20.20.80">
    <property type="entry name" value="Glycosidases"/>
    <property type="match status" value="1"/>
</dbReference>
<dbReference type="Proteomes" id="UP000290365">
    <property type="component" value="Chromosome"/>
</dbReference>
<gene>
    <name evidence="1" type="ORF">EPA93_13030</name>
</gene>
<reference evidence="1 2" key="1">
    <citation type="submission" date="2019-01" db="EMBL/GenBank/DDBJ databases">
        <title>Ktedonosporobacter rubrisoli SCAWS-G2.</title>
        <authorList>
            <person name="Huang Y."/>
            <person name="Yan B."/>
        </authorList>
    </citation>
    <scope>NUCLEOTIDE SEQUENCE [LARGE SCALE GENOMIC DNA]</scope>
    <source>
        <strain evidence="1 2">SCAWS-G2</strain>
    </source>
</reference>
<sequence>MSRPTVTIPAHLPRRLTISLWDFSWYTQTMEGEPFHDLDRAFAEAVERGYNTVRICAMPYLLFGPQHDELAPLRLANLGGEVGQRTRWYNAKGGAVLDGRKHLLALFRAAQKHNCYIILSSWEYQQSPSFSANDAWYRALMAIPPRERFMALAQAMGNLISFLKEYDLAERIAYAELHNEVEYTRLTQVAREGEDALEAEKPYLEEAVAAMRALHPDILMTVCYASPILVHMRSMAENVQVAHFHLYIYGVLEQLLQEIGLRSEDVPLPNPLSRRILRPDAPPLEAWKAAGEWRQAATGMDKRLFYVHDWADPDQWDLWLYEHYAAHREAMRQIIKIRLAKIADWAQQHGLPAVIGEGYVGYTPLLANFEEGPVGKDIAEYAVETCLQHDFWGYILCSNSAPQHPFWQDVAWQQRMNAHILHS</sequence>
<name>A0A4P6JNJ1_KTERU</name>
<dbReference type="RefSeq" id="WP_129887942.1">
    <property type="nucleotide sequence ID" value="NZ_CP035758.1"/>
</dbReference>
<organism evidence="1 2">
    <name type="scientific">Ktedonosporobacter rubrisoli</name>
    <dbReference type="NCBI Taxonomy" id="2509675"/>
    <lineage>
        <taxon>Bacteria</taxon>
        <taxon>Bacillati</taxon>
        <taxon>Chloroflexota</taxon>
        <taxon>Ktedonobacteria</taxon>
        <taxon>Ktedonobacterales</taxon>
        <taxon>Ktedonosporobacteraceae</taxon>
        <taxon>Ktedonosporobacter</taxon>
    </lineage>
</organism>
<dbReference type="Pfam" id="PF12876">
    <property type="entry name" value="Cellulase-like"/>
    <property type="match status" value="2"/>
</dbReference>
<dbReference type="KEGG" id="kbs:EPA93_13030"/>
<dbReference type="EMBL" id="CP035758">
    <property type="protein sequence ID" value="QBD76878.1"/>
    <property type="molecule type" value="Genomic_DNA"/>
</dbReference>
<evidence type="ECO:0000313" key="1">
    <source>
        <dbReference type="EMBL" id="QBD76878.1"/>
    </source>
</evidence>
<keyword evidence="2" id="KW-1185">Reference proteome</keyword>
<evidence type="ECO:0000313" key="2">
    <source>
        <dbReference type="Proteomes" id="UP000290365"/>
    </source>
</evidence>
<evidence type="ECO:0008006" key="3">
    <source>
        <dbReference type="Google" id="ProtNLM"/>
    </source>
</evidence>
<dbReference type="OrthoDB" id="188932at2"/>
<accession>A0A4P6JNJ1</accession>
<proteinExistence type="predicted"/>
<dbReference type="InterPro" id="IPR017853">
    <property type="entry name" value="GH"/>
</dbReference>
<protein>
    <recommendedName>
        <fullName evidence="3">Sugar-binding cellulase-like protein</fullName>
    </recommendedName>
</protein>